<sequence length="69" mass="7798">MNGTVVHSLANWTQRQEWIAEILRMFHQPDLTALFTLADAPVGTLVRGYEYYDDLPGSIGVFSREEVNG</sequence>
<name>A0A6C0AKB9_9ZZZZ</name>
<proteinExistence type="predicted"/>
<reference evidence="1" key="1">
    <citation type="journal article" date="2020" name="Nature">
        <title>Giant virus diversity and host interactions through global metagenomics.</title>
        <authorList>
            <person name="Schulz F."/>
            <person name="Roux S."/>
            <person name="Paez-Espino D."/>
            <person name="Jungbluth S."/>
            <person name="Walsh D.A."/>
            <person name="Denef V.J."/>
            <person name="McMahon K.D."/>
            <person name="Konstantinidis K.T."/>
            <person name="Eloe-Fadrosh E.A."/>
            <person name="Kyrpides N.C."/>
            <person name="Woyke T."/>
        </authorList>
    </citation>
    <scope>NUCLEOTIDE SEQUENCE</scope>
    <source>
        <strain evidence="1">GVMAG-S-1035375-24</strain>
    </source>
</reference>
<dbReference type="EMBL" id="MN740664">
    <property type="protein sequence ID" value="QHS79890.1"/>
    <property type="molecule type" value="Genomic_DNA"/>
</dbReference>
<protein>
    <submittedName>
        <fullName evidence="1">Uncharacterized protein</fullName>
    </submittedName>
</protein>
<dbReference type="AlphaFoldDB" id="A0A6C0AKB9"/>
<evidence type="ECO:0000313" key="1">
    <source>
        <dbReference type="EMBL" id="QHS79890.1"/>
    </source>
</evidence>
<accession>A0A6C0AKB9</accession>
<organism evidence="1">
    <name type="scientific">viral metagenome</name>
    <dbReference type="NCBI Taxonomy" id="1070528"/>
    <lineage>
        <taxon>unclassified sequences</taxon>
        <taxon>metagenomes</taxon>
        <taxon>organismal metagenomes</taxon>
    </lineage>
</organism>